<keyword evidence="2" id="KW-1185">Reference proteome</keyword>
<dbReference type="STRING" id="414048.SAMN04489864_101280"/>
<dbReference type="EMBL" id="FOPP01000001">
    <property type="protein sequence ID" value="SFG61813.1"/>
    <property type="molecule type" value="Genomic_DNA"/>
</dbReference>
<dbReference type="RefSeq" id="WP_090991761.1">
    <property type="nucleotide sequence ID" value="NZ_FOPP01000001.1"/>
</dbReference>
<evidence type="ECO:0000313" key="2">
    <source>
        <dbReference type="Proteomes" id="UP000199666"/>
    </source>
</evidence>
<evidence type="ECO:0000313" key="1">
    <source>
        <dbReference type="EMBL" id="SFG61813.1"/>
    </source>
</evidence>
<reference evidence="1 2" key="1">
    <citation type="submission" date="2016-10" db="EMBL/GenBank/DDBJ databases">
        <authorList>
            <person name="de Groot N.N."/>
        </authorList>
    </citation>
    <scope>NUCLEOTIDE SEQUENCE [LARGE SCALE GENOMIC DNA]</scope>
    <source>
        <strain evidence="1 2">DSM 18684</strain>
    </source>
</reference>
<name>A0A1I2T9W7_9SPHI</name>
<sequence length="74" mass="8357">MSTLVVNINDKKSEKAIKAVLDALGLSYNIERDNSVITSEEIIYNRLKESAKQIKRHKQGKLSLKDASEILNEL</sequence>
<protein>
    <submittedName>
        <fullName evidence="1">Uncharacterized protein</fullName>
    </submittedName>
</protein>
<accession>A0A1I2T9W7</accession>
<dbReference type="OrthoDB" id="798395at2"/>
<proteinExistence type="predicted"/>
<dbReference type="AlphaFoldDB" id="A0A1I2T9W7"/>
<dbReference type="Proteomes" id="UP000199666">
    <property type="component" value="Unassembled WGS sequence"/>
</dbReference>
<gene>
    <name evidence="1" type="ORF">SAMN04489864_101280</name>
</gene>
<organism evidence="1 2">
    <name type="scientific">Pedobacter insulae</name>
    <dbReference type="NCBI Taxonomy" id="414048"/>
    <lineage>
        <taxon>Bacteria</taxon>
        <taxon>Pseudomonadati</taxon>
        <taxon>Bacteroidota</taxon>
        <taxon>Sphingobacteriia</taxon>
        <taxon>Sphingobacteriales</taxon>
        <taxon>Sphingobacteriaceae</taxon>
        <taxon>Pedobacter</taxon>
    </lineage>
</organism>